<proteinExistence type="predicted"/>
<accession>A0A090INL2</accession>
<dbReference type="PATRIC" id="fig|80852.17.peg.2541"/>
<gene>
    <name evidence="1" type="ORF">AWOD_I_2454</name>
</gene>
<dbReference type="KEGG" id="awd:AWOD_I_2454"/>
<name>A0A090INL2_9GAMM</name>
<protein>
    <recommendedName>
        <fullName evidence="3">Metal-binding protein</fullName>
    </recommendedName>
</protein>
<dbReference type="InterPro" id="IPR012658">
    <property type="entry name" value="YheV"/>
</dbReference>
<dbReference type="AlphaFoldDB" id="A0A090INL2"/>
<dbReference type="OrthoDB" id="5881059at2"/>
<dbReference type="NCBIfam" id="TIGR02443">
    <property type="entry name" value="YheV family putative zinc ribbon protein"/>
    <property type="match status" value="1"/>
</dbReference>
<dbReference type="Proteomes" id="UP000032427">
    <property type="component" value="Chromosome 1"/>
</dbReference>
<dbReference type="HOGENOM" id="CLU_186875_0_0_6"/>
<organism evidence="1 2">
    <name type="scientific">Aliivibrio wodanis</name>
    <dbReference type="NCBI Taxonomy" id="80852"/>
    <lineage>
        <taxon>Bacteria</taxon>
        <taxon>Pseudomonadati</taxon>
        <taxon>Pseudomonadota</taxon>
        <taxon>Gammaproteobacteria</taxon>
        <taxon>Vibrionales</taxon>
        <taxon>Vibrionaceae</taxon>
        <taxon>Aliivibrio</taxon>
    </lineage>
</organism>
<dbReference type="STRING" id="80852.AWOD_I_2454"/>
<evidence type="ECO:0000313" key="1">
    <source>
        <dbReference type="EMBL" id="CED72506.1"/>
    </source>
</evidence>
<reference evidence="2" key="1">
    <citation type="submission" date="2014-09" db="EMBL/GenBank/DDBJ databases">
        <authorList>
            <person name="Hjerde E."/>
        </authorList>
    </citation>
    <scope>NUCLEOTIDE SEQUENCE [LARGE SCALE GENOMIC DNA]</scope>
    <source>
        <strain evidence="2">06/09/139</strain>
    </source>
</reference>
<evidence type="ECO:0008006" key="3">
    <source>
        <dbReference type="Google" id="ProtNLM"/>
    </source>
</evidence>
<keyword evidence="2" id="KW-1185">Reference proteome</keyword>
<sequence length="64" mass="7304">MKKRFIAGAVCPSCSTTDTLRWWEESNIEHVECVECGHTDRKTPKSIEKTKHAQDDVIGVFKPE</sequence>
<dbReference type="EMBL" id="LN554846">
    <property type="protein sequence ID" value="CED72506.1"/>
    <property type="molecule type" value="Genomic_DNA"/>
</dbReference>
<evidence type="ECO:0000313" key="2">
    <source>
        <dbReference type="Proteomes" id="UP000032427"/>
    </source>
</evidence>
<dbReference type="Pfam" id="PF09526">
    <property type="entry name" value="DUF2387"/>
    <property type="match status" value="1"/>
</dbReference>